<organism evidence="2 3">
    <name type="scientific">Thalassomonas viridans</name>
    <dbReference type="NCBI Taxonomy" id="137584"/>
    <lineage>
        <taxon>Bacteria</taxon>
        <taxon>Pseudomonadati</taxon>
        <taxon>Pseudomonadota</taxon>
        <taxon>Gammaproteobacteria</taxon>
        <taxon>Alteromonadales</taxon>
        <taxon>Colwelliaceae</taxon>
        <taxon>Thalassomonas</taxon>
    </lineage>
</organism>
<feature type="domain" description="DUF1330" evidence="1">
    <location>
        <begin position="16"/>
        <end position="92"/>
    </location>
</feature>
<dbReference type="Proteomes" id="UP000032352">
    <property type="component" value="Chromosome"/>
</dbReference>
<gene>
    <name evidence="2" type="ORF">SG34_009525</name>
</gene>
<dbReference type="InterPro" id="IPR011008">
    <property type="entry name" value="Dimeric_a/b-barrel"/>
</dbReference>
<protein>
    <submittedName>
        <fullName evidence="2">DUF1330 domain-containing protein</fullName>
    </submittedName>
</protein>
<name>A0AAE9Z6D1_9GAMM</name>
<dbReference type="RefSeq" id="WP_084724138.1">
    <property type="nucleotide sequence ID" value="NZ_CP059733.1"/>
</dbReference>
<dbReference type="Pfam" id="PF07045">
    <property type="entry name" value="DUF1330"/>
    <property type="match status" value="1"/>
</dbReference>
<dbReference type="EMBL" id="CP059733">
    <property type="protein sequence ID" value="WDE07102.1"/>
    <property type="molecule type" value="Genomic_DNA"/>
</dbReference>
<dbReference type="InterPro" id="IPR010753">
    <property type="entry name" value="DUF1330"/>
</dbReference>
<proteinExistence type="predicted"/>
<dbReference type="SUPFAM" id="SSF54909">
    <property type="entry name" value="Dimeric alpha+beta barrel"/>
    <property type="match status" value="1"/>
</dbReference>
<dbReference type="AlphaFoldDB" id="A0AAE9Z6D1"/>
<evidence type="ECO:0000259" key="1">
    <source>
        <dbReference type="Pfam" id="PF07045"/>
    </source>
</evidence>
<reference evidence="2 3" key="1">
    <citation type="journal article" date="2015" name="Genome Announc.">
        <title>Draft Genome Sequences of Marine Isolates of Thalassomonas viridans and Thalassomonas actiniarum.</title>
        <authorList>
            <person name="Olonade I."/>
            <person name="van Zyl L.J."/>
            <person name="Trindade M."/>
        </authorList>
    </citation>
    <scope>NUCLEOTIDE SEQUENCE [LARGE SCALE GENOMIC DNA]</scope>
    <source>
        <strain evidence="2 3">XOM25</strain>
    </source>
</reference>
<dbReference type="Gene3D" id="3.30.70.100">
    <property type="match status" value="1"/>
</dbReference>
<reference evidence="2 3" key="2">
    <citation type="journal article" date="2022" name="Mar. Drugs">
        <title>Bioassay-Guided Fractionation Leads to the Detection of Cholic Acid Generated by the Rare Thalassomonas sp.</title>
        <authorList>
            <person name="Pheiffer F."/>
            <person name="Schneider Y.K."/>
            <person name="Hansen E.H."/>
            <person name="Andersen J.H."/>
            <person name="Isaksson J."/>
            <person name="Busche T."/>
            <person name="R C."/>
            <person name="Kalinowski J."/>
            <person name="Zyl L.V."/>
            <person name="Trindade M."/>
        </authorList>
    </citation>
    <scope>NUCLEOTIDE SEQUENCE [LARGE SCALE GENOMIC DNA]</scope>
    <source>
        <strain evidence="2 3">XOM25</strain>
    </source>
</reference>
<accession>A0AAE9Z6D1</accession>
<dbReference type="KEGG" id="tvd:SG34_009525"/>
<keyword evidence="3" id="KW-1185">Reference proteome</keyword>
<sequence length="105" mass="11871">MTLPVFLHIEARPNPKEMESLQAYSSQVPAIAKAHGAVPIATYDVETSLADTRDTQQIPAVFMVVSFPSRDAIMDFFKDPAYEALVPLRDRGFNHIRFYITSERI</sequence>
<evidence type="ECO:0000313" key="2">
    <source>
        <dbReference type="EMBL" id="WDE07102.1"/>
    </source>
</evidence>
<evidence type="ECO:0000313" key="3">
    <source>
        <dbReference type="Proteomes" id="UP000032352"/>
    </source>
</evidence>